<gene>
    <name evidence="1" type="ORF">C1SCF055_LOCUS21269</name>
</gene>
<dbReference type="AlphaFoldDB" id="A0A9P1CLZ3"/>
<proteinExistence type="predicted"/>
<comment type="caution">
    <text evidence="1">The sequence shown here is derived from an EMBL/GenBank/DDBJ whole genome shotgun (WGS) entry which is preliminary data.</text>
</comment>
<organism evidence="1">
    <name type="scientific">Cladocopium goreaui</name>
    <dbReference type="NCBI Taxonomy" id="2562237"/>
    <lineage>
        <taxon>Eukaryota</taxon>
        <taxon>Sar</taxon>
        <taxon>Alveolata</taxon>
        <taxon>Dinophyceae</taxon>
        <taxon>Suessiales</taxon>
        <taxon>Symbiodiniaceae</taxon>
        <taxon>Cladocopium</taxon>
    </lineage>
</organism>
<protein>
    <submittedName>
        <fullName evidence="1">Uncharacterized protein</fullName>
    </submittedName>
</protein>
<reference evidence="2" key="2">
    <citation type="submission" date="2024-04" db="EMBL/GenBank/DDBJ databases">
        <authorList>
            <person name="Chen Y."/>
            <person name="Shah S."/>
            <person name="Dougan E. K."/>
            <person name="Thang M."/>
            <person name="Chan C."/>
        </authorList>
    </citation>
    <scope>NUCLEOTIDE SEQUENCE [LARGE SCALE GENOMIC DNA]</scope>
</reference>
<evidence type="ECO:0000313" key="3">
    <source>
        <dbReference type="Proteomes" id="UP001152797"/>
    </source>
</evidence>
<dbReference type="Gene3D" id="3.40.50.12780">
    <property type="entry name" value="N-terminal domain of ligase-like"/>
    <property type="match status" value="1"/>
</dbReference>
<sequence>MASTLLRPSVPCRAGAVAAPVDARLYDAEELTALLAEAQVHLAVLADNTAADTAGEAMRRLGKQLTFSEDLALEGATGATAQSGPEGAIESDPTLLLFAQSTSSSSLPRAVEVSGHALSTRLEAALASWSYSDGDVVLSLGLTAGENSSLIDAVEAPLAAGSAVEMVQCETVWDLWSSLETSDASVVFLDSKWCWRLVQSYESLAASVQQGLRERTQRPAGRAAHVSELRFGNDQDLAKRWQEIFNCPLTWHFSCAEAHNGEFDRSR</sequence>
<name>A0A9P1CLZ3_9DINO</name>
<evidence type="ECO:0000313" key="1">
    <source>
        <dbReference type="EMBL" id="CAI3994634.1"/>
    </source>
</evidence>
<keyword evidence="3" id="KW-1185">Reference proteome</keyword>
<dbReference type="OrthoDB" id="2121828at2759"/>
<dbReference type="InterPro" id="IPR042099">
    <property type="entry name" value="ANL_N_sf"/>
</dbReference>
<dbReference type="EMBL" id="CAMXCT030001979">
    <property type="protein sequence ID" value="CAL4781946.1"/>
    <property type="molecule type" value="Genomic_DNA"/>
</dbReference>
<evidence type="ECO:0000313" key="2">
    <source>
        <dbReference type="EMBL" id="CAL1148009.1"/>
    </source>
</evidence>
<dbReference type="EMBL" id="CAMXCT020001979">
    <property type="protein sequence ID" value="CAL1148009.1"/>
    <property type="molecule type" value="Genomic_DNA"/>
</dbReference>
<dbReference type="Proteomes" id="UP001152797">
    <property type="component" value="Unassembled WGS sequence"/>
</dbReference>
<reference evidence="1" key="1">
    <citation type="submission" date="2022-10" db="EMBL/GenBank/DDBJ databases">
        <authorList>
            <person name="Chen Y."/>
            <person name="Dougan E. K."/>
            <person name="Chan C."/>
            <person name="Rhodes N."/>
            <person name="Thang M."/>
        </authorList>
    </citation>
    <scope>NUCLEOTIDE SEQUENCE</scope>
</reference>
<dbReference type="EMBL" id="CAMXCT010001979">
    <property type="protein sequence ID" value="CAI3994634.1"/>
    <property type="molecule type" value="Genomic_DNA"/>
</dbReference>
<accession>A0A9P1CLZ3</accession>
<dbReference type="SUPFAM" id="SSF56801">
    <property type="entry name" value="Acetyl-CoA synthetase-like"/>
    <property type="match status" value="1"/>
</dbReference>